<evidence type="ECO:0000256" key="8">
    <source>
        <dbReference type="ARBA" id="ARBA00022833"/>
    </source>
</evidence>
<dbReference type="Pfam" id="PF01546">
    <property type="entry name" value="Peptidase_M20"/>
    <property type="match status" value="1"/>
</dbReference>
<evidence type="ECO:0000313" key="12">
    <source>
        <dbReference type="Proteomes" id="UP000320593"/>
    </source>
</evidence>
<evidence type="ECO:0000256" key="7">
    <source>
        <dbReference type="ARBA" id="ARBA00022801"/>
    </source>
</evidence>
<dbReference type="GO" id="GO:0046872">
    <property type="term" value="F:metal ion binding"/>
    <property type="evidence" value="ECO:0007669"/>
    <property type="project" value="UniProtKB-KW"/>
</dbReference>
<reference evidence="11 12" key="1">
    <citation type="submission" date="2019-07" db="EMBL/GenBank/DDBJ databases">
        <title>Genomic Encyclopedia of Archaeal and Bacterial Type Strains, Phase II (KMG-II): from individual species to whole genera.</title>
        <authorList>
            <person name="Goeker M."/>
        </authorList>
    </citation>
    <scope>NUCLEOTIDE SEQUENCE [LARGE SCALE GENOMIC DNA]</scope>
    <source>
        <strain evidence="11 12">ATCC BAA-252</strain>
    </source>
</reference>
<dbReference type="SUPFAM" id="SSF53187">
    <property type="entry name" value="Zn-dependent exopeptidases"/>
    <property type="match status" value="1"/>
</dbReference>
<keyword evidence="5" id="KW-0028">Amino-acid biosynthesis</keyword>
<evidence type="ECO:0000256" key="3">
    <source>
        <dbReference type="ARBA" id="ARBA00022490"/>
    </source>
</evidence>
<comment type="similarity">
    <text evidence="2">Belongs to the peptidase M20A family. ArgE subfamily.</text>
</comment>
<accession>A0A562SQA1</accession>
<dbReference type="PROSITE" id="PS00759">
    <property type="entry name" value="ARGE_DAPE_CPG2_2"/>
    <property type="match status" value="1"/>
</dbReference>
<comment type="cofactor">
    <cofactor evidence="1">
        <name>Zn(2+)</name>
        <dbReference type="ChEBI" id="CHEBI:29105"/>
    </cofactor>
</comment>
<evidence type="ECO:0000256" key="4">
    <source>
        <dbReference type="ARBA" id="ARBA00022571"/>
    </source>
</evidence>
<dbReference type="CDD" id="cd03894">
    <property type="entry name" value="M20_ArgE"/>
    <property type="match status" value="1"/>
</dbReference>
<evidence type="ECO:0000256" key="6">
    <source>
        <dbReference type="ARBA" id="ARBA00022723"/>
    </source>
</evidence>
<dbReference type="AlphaFoldDB" id="A0A562SQA1"/>
<dbReference type="EMBL" id="VLLF01000008">
    <property type="protein sequence ID" value="TWI82940.1"/>
    <property type="molecule type" value="Genomic_DNA"/>
</dbReference>
<feature type="domain" description="Peptidase M20 dimerisation" evidence="10">
    <location>
        <begin position="173"/>
        <end position="283"/>
    </location>
</feature>
<evidence type="ECO:0000256" key="1">
    <source>
        <dbReference type="ARBA" id="ARBA00001947"/>
    </source>
</evidence>
<dbReference type="Pfam" id="PF07687">
    <property type="entry name" value="M20_dimer"/>
    <property type="match status" value="1"/>
</dbReference>
<keyword evidence="12" id="KW-1185">Reference proteome</keyword>
<keyword evidence="4" id="KW-0055">Arginine biosynthesis</keyword>
<dbReference type="RefSeq" id="WP_244300871.1">
    <property type="nucleotide sequence ID" value="NZ_SMLY01000080.1"/>
</dbReference>
<evidence type="ECO:0000256" key="9">
    <source>
        <dbReference type="ARBA" id="ARBA00023285"/>
    </source>
</evidence>
<keyword evidence="6" id="KW-0479">Metal-binding</keyword>
<dbReference type="InterPro" id="IPR002933">
    <property type="entry name" value="Peptidase_M20"/>
</dbReference>
<name>A0A562SQA1_9HYPH</name>
<dbReference type="SUPFAM" id="SSF55031">
    <property type="entry name" value="Bacterial exopeptidase dimerisation domain"/>
    <property type="match status" value="1"/>
</dbReference>
<dbReference type="InterPro" id="IPR050072">
    <property type="entry name" value="Peptidase_M20A"/>
</dbReference>
<dbReference type="GO" id="GO:0008777">
    <property type="term" value="F:acetylornithine deacetylase activity"/>
    <property type="evidence" value="ECO:0007669"/>
    <property type="project" value="TreeGrafter"/>
</dbReference>
<dbReference type="InterPro" id="IPR011650">
    <property type="entry name" value="Peptidase_M20_dimer"/>
</dbReference>
<keyword evidence="8" id="KW-0862">Zinc</keyword>
<protein>
    <submittedName>
        <fullName evidence="11">Acetylornithine deacetylase</fullName>
    </submittedName>
</protein>
<dbReference type="NCBIfam" id="TIGR01892">
    <property type="entry name" value="AcOrn-deacetyl"/>
    <property type="match status" value="1"/>
</dbReference>
<keyword evidence="9" id="KW-0170">Cobalt</keyword>
<evidence type="ECO:0000256" key="2">
    <source>
        <dbReference type="ARBA" id="ARBA00005691"/>
    </source>
</evidence>
<dbReference type="Gene3D" id="3.30.70.360">
    <property type="match status" value="1"/>
</dbReference>
<dbReference type="PANTHER" id="PTHR43808:SF31">
    <property type="entry name" value="N-ACETYL-L-CITRULLINE DEACETYLASE"/>
    <property type="match status" value="1"/>
</dbReference>
<keyword evidence="3" id="KW-0963">Cytoplasm</keyword>
<gene>
    <name evidence="11" type="ORF">JM93_03455</name>
</gene>
<dbReference type="Gene3D" id="3.40.630.10">
    <property type="entry name" value="Zn peptidases"/>
    <property type="match status" value="1"/>
</dbReference>
<dbReference type="Proteomes" id="UP000320593">
    <property type="component" value="Unassembled WGS sequence"/>
</dbReference>
<dbReference type="GO" id="GO:0006526">
    <property type="term" value="P:L-arginine biosynthetic process"/>
    <property type="evidence" value="ECO:0007669"/>
    <property type="project" value="UniProtKB-KW"/>
</dbReference>
<proteinExistence type="inferred from homology"/>
<dbReference type="InterPro" id="IPR036264">
    <property type="entry name" value="Bact_exopeptidase_dim_dom"/>
</dbReference>
<dbReference type="InterPro" id="IPR010169">
    <property type="entry name" value="AcOrn-deacetyl"/>
</dbReference>
<dbReference type="InterPro" id="IPR001261">
    <property type="entry name" value="ArgE/DapE_CS"/>
</dbReference>
<evidence type="ECO:0000259" key="10">
    <source>
        <dbReference type="Pfam" id="PF07687"/>
    </source>
</evidence>
<evidence type="ECO:0000313" key="11">
    <source>
        <dbReference type="EMBL" id="TWI82940.1"/>
    </source>
</evidence>
<organism evidence="11 12">
    <name type="scientific">Roseibium hamelinense</name>
    <dbReference type="NCBI Taxonomy" id="150831"/>
    <lineage>
        <taxon>Bacteria</taxon>
        <taxon>Pseudomonadati</taxon>
        <taxon>Pseudomonadota</taxon>
        <taxon>Alphaproteobacteria</taxon>
        <taxon>Hyphomicrobiales</taxon>
        <taxon>Stappiaceae</taxon>
        <taxon>Roseibium</taxon>
    </lineage>
</organism>
<evidence type="ECO:0000256" key="5">
    <source>
        <dbReference type="ARBA" id="ARBA00022605"/>
    </source>
</evidence>
<comment type="caution">
    <text evidence="11">The sequence shown here is derived from an EMBL/GenBank/DDBJ whole genome shotgun (WGS) entry which is preliminary data.</text>
</comment>
<sequence length="386" mass="41788">MPEIYSPQAMLEKLVAFDTVSHKSNLELIAFVEAYLASHGVEAHRVYNADKTKASLHAFIGPQTDGGVVLSAHTDVVPVEGQTWCSDPFRLCEKGGKLFGRGSADMKGFAGTVLASVPDFLSADLRKPIHIALSYDEEVGCLGAPDMIADMLRVGPLPQLAIVGEPSGMKTVTGHKGIIVLKTRVKGFPVHSSQLDRGVSAISIAARLITWLDSKTLENRSRALPGCLFDPPYSTLHCGVISGGCAHNITAEYCDFTTDIRTLPEETGEDWVALYRQFIDTAVLPDMRRISVMCDIELEEIANVPALKPEMDGPAEHLVRSLTGDNTENHVVFATEGGQFQNAGISTVVCGPGSIDQAHQADEYVEVSQIQDCAHFLKKLTQRLSD</sequence>
<dbReference type="NCBIfam" id="NF005710">
    <property type="entry name" value="PRK07522.1"/>
    <property type="match status" value="1"/>
</dbReference>
<keyword evidence="7" id="KW-0378">Hydrolase</keyword>
<dbReference type="PANTHER" id="PTHR43808">
    <property type="entry name" value="ACETYLORNITHINE DEACETYLASE"/>
    <property type="match status" value="1"/>
</dbReference>